<evidence type="ECO:0000313" key="3">
    <source>
        <dbReference type="Proteomes" id="UP001430584"/>
    </source>
</evidence>
<keyword evidence="3" id="KW-1185">Reference proteome</keyword>
<dbReference type="GeneID" id="92010925"/>
<evidence type="ECO:0008006" key="4">
    <source>
        <dbReference type="Google" id="ProtNLM"/>
    </source>
</evidence>
<proteinExistence type="predicted"/>
<gene>
    <name evidence="2" type="ORF">SLS55_006840</name>
</gene>
<sequence>MASYYGIYTGLWTNWSRGAVLGSTITLSRRDGALLIAFTAFFITIVSTAFWRISCFAFHTLFSTASARDGLHHQRQALLRNSANGASGLCSLLLVLWSWRSGQNEAKHAYSRLLPLIAYTTITILAFAIASGFSSTISSGMGNEVLISSPRCGISSSSDNDTFFNIMNAYIAQGAATSFIYAQQCYTNTSSNPASCGTYVKQRLPATVERNASCPFDADMCVTPDANIRIDSGLLDTNDDLGINTPPSLRFQFRQTLECAPLNTTKYEVQHNYTGVGGTSELFRQYWLGAANGSDYIYEHKELLLDAINRTAEQYELRYALPSPSVPPSH</sequence>
<evidence type="ECO:0000256" key="1">
    <source>
        <dbReference type="SAM" id="Phobius"/>
    </source>
</evidence>
<organism evidence="2 3">
    <name type="scientific">Diplodia seriata</name>
    <dbReference type="NCBI Taxonomy" id="420778"/>
    <lineage>
        <taxon>Eukaryota</taxon>
        <taxon>Fungi</taxon>
        <taxon>Dikarya</taxon>
        <taxon>Ascomycota</taxon>
        <taxon>Pezizomycotina</taxon>
        <taxon>Dothideomycetes</taxon>
        <taxon>Dothideomycetes incertae sedis</taxon>
        <taxon>Botryosphaeriales</taxon>
        <taxon>Botryosphaeriaceae</taxon>
        <taxon>Diplodia</taxon>
    </lineage>
</organism>
<feature type="transmembrane region" description="Helical" evidence="1">
    <location>
        <begin position="33"/>
        <end position="62"/>
    </location>
</feature>
<keyword evidence="1" id="KW-0472">Membrane</keyword>
<feature type="transmembrane region" description="Helical" evidence="1">
    <location>
        <begin position="113"/>
        <end position="133"/>
    </location>
</feature>
<keyword evidence="1" id="KW-0812">Transmembrane</keyword>
<name>A0ABR3CAN9_9PEZI</name>
<dbReference type="RefSeq" id="XP_066630706.1">
    <property type="nucleotide sequence ID" value="XM_066778269.1"/>
</dbReference>
<dbReference type="EMBL" id="JAJVCZ030000007">
    <property type="protein sequence ID" value="KAL0257677.1"/>
    <property type="molecule type" value="Genomic_DNA"/>
</dbReference>
<evidence type="ECO:0000313" key="2">
    <source>
        <dbReference type="EMBL" id="KAL0257677.1"/>
    </source>
</evidence>
<protein>
    <recommendedName>
        <fullName evidence="4">Carboxylic ester hydrolase</fullName>
    </recommendedName>
</protein>
<dbReference type="Proteomes" id="UP001430584">
    <property type="component" value="Unassembled WGS sequence"/>
</dbReference>
<keyword evidence="1" id="KW-1133">Transmembrane helix</keyword>
<comment type="caution">
    <text evidence="2">The sequence shown here is derived from an EMBL/GenBank/DDBJ whole genome shotgun (WGS) entry which is preliminary data.</text>
</comment>
<reference evidence="2 3" key="1">
    <citation type="submission" date="2024-02" db="EMBL/GenBank/DDBJ databases">
        <title>De novo assembly and annotation of 12 fungi associated with fruit tree decline syndrome in Ontario, Canada.</title>
        <authorList>
            <person name="Sulman M."/>
            <person name="Ellouze W."/>
            <person name="Ilyukhin E."/>
        </authorList>
    </citation>
    <scope>NUCLEOTIDE SEQUENCE [LARGE SCALE GENOMIC DNA]</scope>
    <source>
        <strain evidence="2 3">FDS-637</strain>
    </source>
</reference>
<feature type="transmembrane region" description="Helical" evidence="1">
    <location>
        <begin position="82"/>
        <end position="101"/>
    </location>
</feature>
<accession>A0ABR3CAN9</accession>